<dbReference type="AlphaFoldDB" id="A0A507AK56"/>
<dbReference type="PANTHER" id="PTHR37792">
    <property type="entry name" value="RIBONUCLEASE MRP PROTEIN SUBUNIT RMP1"/>
    <property type="match status" value="1"/>
</dbReference>
<gene>
    <name evidence="3" type="ORF">E0L32_008194</name>
</gene>
<evidence type="ECO:0000256" key="1">
    <source>
        <dbReference type="SAM" id="MobiDB-lite"/>
    </source>
</evidence>
<sequence>MAAAIITTLPDPPPSPSQQEEEALDRLVSALQICAGFNRRNKNQHGASKWWAQFDILRRNGRRLRDELQVLVERQARHDSSAGSALSAQKKKKRQQQQEGGAKPPSRELVKAREIVDARARWLQRECLPRTYLAFTQLAADNQYAALGLLLLGVLAQIHNALSLLLGDEQAEPGTTPLPEPASSAEAAVARSAAVGPPSASQAQTQKLPQGKVDMGIAISRNEPDPGKPVRREDKPGKGKSSIAMDSEPQQAQTTAGQGPDPEPKSSQKRALGPAGDDEKKDKKKKKKRKKGDEFGDLFSSLL</sequence>
<feature type="compositionally biased region" description="Low complexity" evidence="1">
    <location>
        <begin position="181"/>
        <end position="201"/>
    </location>
</feature>
<comment type="caution">
    <text evidence="3">The sequence shown here is derived from an EMBL/GenBank/DDBJ whole genome shotgun (WGS) entry which is preliminary data.</text>
</comment>
<protein>
    <recommendedName>
        <fullName evidence="2">RNase MRP protein 1 RNA binding domain-containing protein</fullName>
    </recommendedName>
</protein>
<proteinExistence type="predicted"/>
<dbReference type="EMBL" id="SKBQ01000053">
    <property type="protein sequence ID" value="TPX10805.1"/>
    <property type="molecule type" value="Genomic_DNA"/>
</dbReference>
<dbReference type="GO" id="GO:0000172">
    <property type="term" value="C:ribonuclease MRP complex"/>
    <property type="evidence" value="ECO:0007669"/>
    <property type="project" value="InterPro"/>
</dbReference>
<dbReference type="InterPro" id="IPR047205">
    <property type="entry name" value="RMP1"/>
</dbReference>
<dbReference type="PANTHER" id="PTHR37792:SF1">
    <property type="entry name" value="RIBONUCLEASE MRP PROTEIN SUBUNIT RMP1"/>
    <property type="match status" value="1"/>
</dbReference>
<dbReference type="Pfam" id="PF20945">
    <property type="entry name" value="RMP1"/>
    <property type="match status" value="1"/>
</dbReference>
<dbReference type="InParanoid" id="A0A507AK56"/>
<dbReference type="GeneID" id="41975641"/>
<dbReference type="GO" id="GO:0000466">
    <property type="term" value="P:maturation of 5.8S rRNA from tricistronic rRNA transcript (SSU-rRNA, 5.8S rRNA, LSU-rRNA)"/>
    <property type="evidence" value="ECO:0007669"/>
    <property type="project" value="TreeGrafter"/>
</dbReference>
<dbReference type="CDD" id="cd22573">
    <property type="entry name" value="RMP1_RBD"/>
    <property type="match status" value="1"/>
</dbReference>
<feature type="domain" description="RNase MRP protein 1 RNA binding" evidence="2">
    <location>
        <begin position="37"/>
        <end position="157"/>
    </location>
</feature>
<dbReference type="Proteomes" id="UP000319257">
    <property type="component" value="Unassembled WGS sequence"/>
</dbReference>
<dbReference type="STRING" id="1093900.A0A507AK56"/>
<name>A0A507AK56_9PEZI</name>
<reference evidence="3 4" key="1">
    <citation type="submission" date="2019-06" db="EMBL/GenBank/DDBJ databases">
        <title>Draft genome sequence of the filamentous fungus Phialemoniopsis curvata isolated from diesel fuel.</title>
        <authorList>
            <person name="Varaljay V.A."/>
            <person name="Lyon W.J."/>
            <person name="Crouch A.L."/>
            <person name="Drake C.E."/>
            <person name="Hollomon J.M."/>
            <person name="Nadeau L.J."/>
            <person name="Nunn H.S."/>
            <person name="Stevenson B.S."/>
            <person name="Bojanowski C.L."/>
            <person name="Crookes-Goodson W.J."/>
        </authorList>
    </citation>
    <scope>NUCLEOTIDE SEQUENCE [LARGE SCALE GENOMIC DNA]</scope>
    <source>
        <strain evidence="3 4">D216</strain>
    </source>
</reference>
<dbReference type="GO" id="GO:0000294">
    <property type="term" value="P:nuclear-transcribed mRNA catabolic process, RNase MRP-dependent"/>
    <property type="evidence" value="ECO:0007669"/>
    <property type="project" value="TreeGrafter"/>
</dbReference>
<feature type="compositionally biased region" description="Basic and acidic residues" evidence="1">
    <location>
        <begin position="222"/>
        <end position="237"/>
    </location>
</feature>
<dbReference type="RefSeq" id="XP_030992516.1">
    <property type="nucleotide sequence ID" value="XM_031143022.1"/>
</dbReference>
<dbReference type="OrthoDB" id="5414547at2759"/>
<dbReference type="InterPro" id="IPR047204">
    <property type="entry name" value="RMP1_RBD"/>
</dbReference>
<evidence type="ECO:0000259" key="2">
    <source>
        <dbReference type="Pfam" id="PF20945"/>
    </source>
</evidence>
<evidence type="ECO:0000313" key="4">
    <source>
        <dbReference type="Proteomes" id="UP000319257"/>
    </source>
</evidence>
<feature type="region of interest" description="Disordered" evidence="1">
    <location>
        <begin position="172"/>
        <end position="303"/>
    </location>
</feature>
<keyword evidence="4" id="KW-1185">Reference proteome</keyword>
<evidence type="ECO:0000313" key="3">
    <source>
        <dbReference type="EMBL" id="TPX10805.1"/>
    </source>
</evidence>
<organism evidence="3 4">
    <name type="scientific">Thyridium curvatum</name>
    <dbReference type="NCBI Taxonomy" id="1093900"/>
    <lineage>
        <taxon>Eukaryota</taxon>
        <taxon>Fungi</taxon>
        <taxon>Dikarya</taxon>
        <taxon>Ascomycota</taxon>
        <taxon>Pezizomycotina</taxon>
        <taxon>Sordariomycetes</taxon>
        <taxon>Sordariomycetidae</taxon>
        <taxon>Thyridiales</taxon>
        <taxon>Thyridiaceae</taxon>
        <taxon>Thyridium</taxon>
    </lineage>
</organism>
<dbReference type="GO" id="GO:0042134">
    <property type="term" value="F:rRNA primary transcript binding"/>
    <property type="evidence" value="ECO:0007669"/>
    <property type="project" value="InterPro"/>
</dbReference>
<accession>A0A507AK56</accession>
<feature type="compositionally biased region" description="Polar residues" evidence="1">
    <location>
        <begin position="248"/>
        <end position="257"/>
    </location>
</feature>
<feature type="region of interest" description="Disordered" evidence="1">
    <location>
        <begin position="75"/>
        <end position="109"/>
    </location>
</feature>